<proteinExistence type="predicted"/>
<gene>
    <name evidence="2" type="ORF">OH76DRAFT_1554218</name>
</gene>
<feature type="region of interest" description="Disordered" evidence="1">
    <location>
        <begin position="70"/>
        <end position="89"/>
    </location>
</feature>
<sequence>MPVTAVNSQFVQVARVGPGSPTTESKLSACEMLVDATHGTLMSVLYVYYGPYSYIALKKASHWRGPRYLKGGSGPHPRHSGCERSPNQTKVEGGLTTVRLTYDSCTPEQLLRASSVNSILKTVYDVIETHRAAYNQCLPLRHSDVTAQNKPNNVYAKLEDRDVSESRSVPAFIANVLDELFSSREHRRASCVVVDPDWPRATMPGEGNRCINDINPRHKGTPAYMARSVCMREPQGYALSIIGVPMPTLKGEAQGLYVKAHGQERYERFMEKNSNTCHGAVPPDTYPDPLPPFVHRPCHGVESIFWTMLAALLRVQPRSAAREPHASPPLARLWKKLQEHRTPEGPAECYDDREGLFVVGRSLWVRLYFQPEMRDVAHFLYEIRCQLGPEYEFWTPRPPDDHLHEALQRLILQYLVDHRDKDISLDPDHLRPTWPGPPTFRKRVQSIVA</sequence>
<protein>
    <recommendedName>
        <fullName evidence="4">Fungal-type protein kinase domain-containing protein</fullName>
    </recommendedName>
</protein>
<dbReference type="Proteomes" id="UP000256964">
    <property type="component" value="Unassembled WGS sequence"/>
</dbReference>
<dbReference type="AlphaFoldDB" id="A0A371DJ19"/>
<evidence type="ECO:0000313" key="3">
    <source>
        <dbReference type="Proteomes" id="UP000256964"/>
    </source>
</evidence>
<dbReference type="OrthoDB" id="5569250at2759"/>
<keyword evidence="3" id="KW-1185">Reference proteome</keyword>
<reference evidence="2 3" key="1">
    <citation type="journal article" date="2018" name="Biotechnol. Biofuels">
        <title>Integrative visual omics of the white-rot fungus Polyporus brumalis exposes the biotechnological potential of its oxidative enzymes for delignifying raw plant biomass.</title>
        <authorList>
            <person name="Miyauchi S."/>
            <person name="Rancon A."/>
            <person name="Drula E."/>
            <person name="Hage H."/>
            <person name="Chaduli D."/>
            <person name="Favel A."/>
            <person name="Grisel S."/>
            <person name="Henrissat B."/>
            <person name="Herpoel-Gimbert I."/>
            <person name="Ruiz-Duenas F.J."/>
            <person name="Chevret D."/>
            <person name="Hainaut M."/>
            <person name="Lin J."/>
            <person name="Wang M."/>
            <person name="Pangilinan J."/>
            <person name="Lipzen A."/>
            <person name="Lesage-Meessen L."/>
            <person name="Navarro D."/>
            <person name="Riley R."/>
            <person name="Grigoriev I.V."/>
            <person name="Zhou S."/>
            <person name="Raouche S."/>
            <person name="Rosso M.N."/>
        </authorList>
    </citation>
    <scope>NUCLEOTIDE SEQUENCE [LARGE SCALE GENOMIC DNA]</scope>
    <source>
        <strain evidence="2 3">BRFM 1820</strain>
    </source>
</reference>
<name>A0A371DJ19_9APHY</name>
<evidence type="ECO:0000313" key="2">
    <source>
        <dbReference type="EMBL" id="RDX52534.1"/>
    </source>
</evidence>
<dbReference type="EMBL" id="KZ857390">
    <property type="protein sequence ID" value="RDX52534.1"/>
    <property type="molecule type" value="Genomic_DNA"/>
</dbReference>
<evidence type="ECO:0000256" key="1">
    <source>
        <dbReference type="SAM" id="MobiDB-lite"/>
    </source>
</evidence>
<dbReference type="STRING" id="139420.A0A371DJ19"/>
<organism evidence="2 3">
    <name type="scientific">Lentinus brumalis</name>
    <dbReference type="NCBI Taxonomy" id="2498619"/>
    <lineage>
        <taxon>Eukaryota</taxon>
        <taxon>Fungi</taxon>
        <taxon>Dikarya</taxon>
        <taxon>Basidiomycota</taxon>
        <taxon>Agaricomycotina</taxon>
        <taxon>Agaricomycetes</taxon>
        <taxon>Polyporales</taxon>
        <taxon>Polyporaceae</taxon>
        <taxon>Lentinus</taxon>
    </lineage>
</organism>
<evidence type="ECO:0008006" key="4">
    <source>
        <dbReference type="Google" id="ProtNLM"/>
    </source>
</evidence>
<accession>A0A371DJ19</accession>